<keyword evidence="1" id="KW-0430">Lectin</keyword>
<proteinExistence type="predicted"/>
<dbReference type="AlphaFoldDB" id="A0AAD6PVM5"/>
<evidence type="ECO:0000313" key="4">
    <source>
        <dbReference type="Proteomes" id="UP001164929"/>
    </source>
</evidence>
<sequence>MISQFMIELQGQLEGEDPPKILHLNPRLRGDWSRHPVIEHNTCYRMQWGTAQRCDGLPSRKDEDMLVEEHLRCEKWMRDDNVDSKESKTTCGREQKPEVTWPFPFVEGKLFVLTLRAGVDGYHISVGGRHVTSFPYRPVNATGLALKGDMDVRFNFCHFLPKITSNSLLKEYWKCQKRGKAHPVTKRPKFKFLLGLYQLQITLQNAWQLEKLGCNHLAIKSSNVVARFFVALVQNVSAVTEIMKCDDDTFVRVDTWSLEKKFDTQLSVPSHFIWAISNSITCPLRNGKSGSYF</sequence>
<gene>
    <name evidence="3" type="ORF">NC653_035779</name>
</gene>
<evidence type="ECO:0000259" key="2">
    <source>
        <dbReference type="PROSITE" id="PS51304"/>
    </source>
</evidence>
<reference evidence="3 4" key="1">
    <citation type="journal article" date="2023" name="Mol. Ecol. Resour.">
        <title>Chromosome-level genome assembly of a triploid poplar Populus alba 'Berolinensis'.</title>
        <authorList>
            <person name="Chen S."/>
            <person name="Yu Y."/>
            <person name="Wang X."/>
            <person name="Wang S."/>
            <person name="Zhang T."/>
            <person name="Zhou Y."/>
            <person name="He R."/>
            <person name="Meng N."/>
            <person name="Wang Y."/>
            <person name="Liu W."/>
            <person name="Liu Z."/>
            <person name="Liu J."/>
            <person name="Guo Q."/>
            <person name="Huang H."/>
            <person name="Sederoff R.R."/>
            <person name="Wang G."/>
            <person name="Qu G."/>
            <person name="Chen S."/>
        </authorList>
    </citation>
    <scope>NUCLEOTIDE SEQUENCE [LARGE SCALE GENOMIC DNA]</scope>
    <source>
        <strain evidence="3">SC-2020</strain>
    </source>
</reference>
<name>A0AAD6PVM5_9ROSI</name>
<dbReference type="EMBL" id="JAQIZT010000016">
    <property type="protein sequence ID" value="KAJ6967658.1"/>
    <property type="molecule type" value="Genomic_DNA"/>
</dbReference>
<dbReference type="PANTHER" id="PTHR11346">
    <property type="entry name" value="GALECTIN"/>
    <property type="match status" value="1"/>
</dbReference>
<dbReference type="GO" id="GO:0030246">
    <property type="term" value="F:carbohydrate binding"/>
    <property type="evidence" value="ECO:0007669"/>
    <property type="project" value="UniProtKB-UniRule"/>
</dbReference>
<accession>A0AAD6PVM5</accession>
<dbReference type="InterPro" id="IPR001079">
    <property type="entry name" value="Galectin_CRD"/>
</dbReference>
<dbReference type="SMART" id="SM00908">
    <property type="entry name" value="Gal-bind_lectin"/>
    <property type="match status" value="1"/>
</dbReference>
<evidence type="ECO:0000313" key="3">
    <source>
        <dbReference type="EMBL" id="KAJ6967658.1"/>
    </source>
</evidence>
<dbReference type="PROSITE" id="PS51304">
    <property type="entry name" value="GALECTIN"/>
    <property type="match status" value="1"/>
</dbReference>
<feature type="domain" description="Galectin" evidence="2">
    <location>
        <begin position="1"/>
        <end position="160"/>
    </location>
</feature>
<evidence type="ECO:0000256" key="1">
    <source>
        <dbReference type="RuleBase" id="RU102079"/>
    </source>
</evidence>
<comment type="caution">
    <text evidence="3">The sequence shown here is derived from an EMBL/GenBank/DDBJ whole genome shotgun (WGS) entry which is preliminary data.</text>
</comment>
<protein>
    <recommendedName>
        <fullName evidence="1">Galectin</fullName>
    </recommendedName>
</protein>
<dbReference type="SUPFAM" id="SSF49899">
    <property type="entry name" value="Concanavalin A-like lectins/glucanases"/>
    <property type="match status" value="1"/>
</dbReference>
<dbReference type="PANTHER" id="PTHR11346:SF147">
    <property type="entry name" value="GALECTIN"/>
    <property type="match status" value="1"/>
</dbReference>
<keyword evidence="4" id="KW-1185">Reference proteome</keyword>
<dbReference type="InterPro" id="IPR013320">
    <property type="entry name" value="ConA-like_dom_sf"/>
</dbReference>
<organism evidence="3 4">
    <name type="scientific">Populus alba x Populus x berolinensis</name>
    <dbReference type="NCBI Taxonomy" id="444605"/>
    <lineage>
        <taxon>Eukaryota</taxon>
        <taxon>Viridiplantae</taxon>
        <taxon>Streptophyta</taxon>
        <taxon>Embryophyta</taxon>
        <taxon>Tracheophyta</taxon>
        <taxon>Spermatophyta</taxon>
        <taxon>Magnoliopsida</taxon>
        <taxon>eudicotyledons</taxon>
        <taxon>Gunneridae</taxon>
        <taxon>Pentapetalae</taxon>
        <taxon>rosids</taxon>
        <taxon>fabids</taxon>
        <taxon>Malpighiales</taxon>
        <taxon>Salicaceae</taxon>
        <taxon>Saliceae</taxon>
        <taxon>Populus</taxon>
    </lineage>
</organism>
<dbReference type="Pfam" id="PF00337">
    <property type="entry name" value="Gal-bind_lectin"/>
    <property type="match status" value="1"/>
</dbReference>
<dbReference type="Gene3D" id="2.60.120.200">
    <property type="match status" value="2"/>
</dbReference>
<dbReference type="GO" id="GO:1901137">
    <property type="term" value="P:carbohydrate derivative biosynthetic process"/>
    <property type="evidence" value="ECO:0007669"/>
    <property type="project" value="UniProtKB-ARBA"/>
</dbReference>
<dbReference type="Proteomes" id="UP001164929">
    <property type="component" value="Chromosome 16"/>
</dbReference>
<dbReference type="InterPro" id="IPR044156">
    <property type="entry name" value="Galectin-like"/>
</dbReference>